<accession>A0A0E9UK29</accession>
<sequence>MMLVPSGERIAGSGGSSLQKPFMENGSDL</sequence>
<evidence type="ECO:0000256" key="1">
    <source>
        <dbReference type="SAM" id="MobiDB-lite"/>
    </source>
</evidence>
<name>A0A0E9UK29_ANGAN</name>
<organism evidence="2">
    <name type="scientific">Anguilla anguilla</name>
    <name type="common">European freshwater eel</name>
    <name type="synonym">Muraena anguilla</name>
    <dbReference type="NCBI Taxonomy" id="7936"/>
    <lineage>
        <taxon>Eukaryota</taxon>
        <taxon>Metazoa</taxon>
        <taxon>Chordata</taxon>
        <taxon>Craniata</taxon>
        <taxon>Vertebrata</taxon>
        <taxon>Euteleostomi</taxon>
        <taxon>Actinopterygii</taxon>
        <taxon>Neopterygii</taxon>
        <taxon>Teleostei</taxon>
        <taxon>Anguilliformes</taxon>
        <taxon>Anguillidae</taxon>
        <taxon>Anguilla</taxon>
    </lineage>
</organism>
<proteinExistence type="predicted"/>
<protein>
    <submittedName>
        <fullName evidence="2">Uncharacterized protein</fullName>
    </submittedName>
</protein>
<dbReference type="EMBL" id="GBXM01043274">
    <property type="protein sequence ID" value="JAH65303.1"/>
    <property type="molecule type" value="Transcribed_RNA"/>
</dbReference>
<reference evidence="2" key="1">
    <citation type="submission" date="2014-11" db="EMBL/GenBank/DDBJ databases">
        <authorList>
            <person name="Amaro Gonzalez C."/>
        </authorList>
    </citation>
    <scope>NUCLEOTIDE SEQUENCE</scope>
</reference>
<feature type="region of interest" description="Disordered" evidence="1">
    <location>
        <begin position="1"/>
        <end position="29"/>
    </location>
</feature>
<reference evidence="2" key="2">
    <citation type="journal article" date="2015" name="Fish Shellfish Immunol.">
        <title>Early steps in the European eel (Anguilla anguilla)-Vibrio vulnificus interaction in the gills: Role of the RtxA13 toxin.</title>
        <authorList>
            <person name="Callol A."/>
            <person name="Pajuelo D."/>
            <person name="Ebbesson L."/>
            <person name="Teles M."/>
            <person name="MacKenzie S."/>
            <person name="Amaro C."/>
        </authorList>
    </citation>
    <scope>NUCLEOTIDE SEQUENCE</scope>
</reference>
<evidence type="ECO:0000313" key="2">
    <source>
        <dbReference type="EMBL" id="JAH65303.1"/>
    </source>
</evidence>
<dbReference type="AlphaFoldDB" id="A0A0E9UK29"/>